<organism evidence="5 6">
    <name type="scientific">Enhygromyxa salina</name>
    <dbReference type="NCBI Taxonomy" id="215803"/>
    <lineage>
        <taxon>Bacteria</taxon>
        <taxon>Pseudomonadati</taxon>
        <taxon>Myxococcota</taxon>
        <taxon>Polyangia</taxon>
        <taxon>Nannocystales</taxon>
        <taxon>Nannocystaceae</taxon>
        <taxon>Enhygromyxa</taxon>
    </lineage>
</organism>
<accession>A0A0C2CJY2</accession>
<dbReference type="InterPro" id="IPR032821">
    <property type="entry name" value="PKS_assoc"/>
</dbReference>
<feature type="domain" description="Ketosynthase family 3 (KS3)" evidence="4">
    <location>
        <begin position="1"/>
        <end position="356"/>
    </location>
</feature>
<dbReference type="SMART" id="SM00825">
    <property type="entry name" value="PKS_KS"/>
    <property type="match status" value="1"/>
</dbReference>
<dbReference type="InterPro" id="IPR014030">
    <property type="entry name" value="Ketoacyl_synth_N"/>
</dbReference>
<dbReference type="GO" id="GO:0004312">
    <property type="term" value="F:fatty acid synthase activity"/>
    <property type="evidence" value="ECO:0007669"/>
    <property type="project" value="TreeGrafter"/>
</dbReference>
<dbReference type="AlphaFoldDB" id="A0A0C2CJY2"/>
<dbReference type="PANTHER" id="PTHR43775">
    <property type="entry name" value="FATTY ACID SYNTHASE"/>
    <property type="match status" value="1"/>
</dbReference>
<comment type="caution">
    <text evidence="5">The sequence shown here is derived from an EMBL/GenBank/DDBJ whole genome shotgun (WGS) entry which is preliminary data.</text>
</comment>
<dbReference type="GO" id="GO:0005886">
    <property type="term" value="C:plasma membrane"/>
    <property type="evidence" value="ECO:0007669"/>
    <property type="project" value="TreeGrafter"/>
</dbReference>
<gene>
    <name evidence="5" type="ORF">DB30_03369</name>
</gene>
<dbReference type="PROSITE" id="PS52004">
    <property type="entry name" value="KS3_2"/>
    <property type="match status" value="1"/>
</dbReference>
<comment type="similarity">
    <text evidence="3">Belongs to the thiolase-like superfamily. Beta-ketoacyl-ACP synthases family.</text>
</comment>
<evidence type="ECO:0000313" key="5">
    <source>
        <dbReference type="EMBL" id="KIG11541.1"/>
    </source>
</evidence>
<dbReference type="CDD" id="cd00833">
    <property type="entry name" value="PKS"/>
    <property type="match status" value="1"/>
</dbReference>
<dbReference type="GO" id="GO:0006633">
    <property type="term" value="P:fatty acid biosynthetic process"/>
    <property type="evidence" value="ECO:0007669"/>
    <property type="project" value="TreeGrafter"/>
</dbReference>
<dbReference type="Gene3D" id="3.40.47.10">
    <property type="match status" value="1"/>
</dbReference>
<dbReference type="EMBL" id="JMCC02000257">
    <property type="protein sequence ID" value="KIG11541.1"/>
    <property type="molecule type" value="Genomic_DNA"/>
</dbReference>
<dbReference type="Proteomes" id="UP000031599">
    <property type="component" value="Unassembled WGS sequence"/>
</dbReference>
<evidence type="ECO:0000256" key="1">
    <source>
        <dbReference type="ARBA" id="ARBA00022450"/>
    </source>
</evidence>
<proteinExistence type="inferred from homology"/>
<dbReference type="InterPro" id="IPR014031">
    <property type="entry name" value="Ketoacyl_synth_C"/>
</dbReference>
<evidence type="ECO:0000259" key="4">
    <source>
        <dbReference type="PROSITE" id="PS52004"/>
    </source>
</evidence>
<dbReference type="Pfam" id="PF00109">
    <property type="entry name" value="ketoacyl-synt"/>
    <property type="match status" value="1"/>
</dbReference>
<keyword evidence="2" id="KW-0597">Phosphoprotein</keyword>
<name>A0A0C2CJY2_9BACT</name>
<dbReference type="SUPFAM" id="SSF53901">
    <property type="entry name" value="Thiolase-like"/>
    <property type="match status" value="1"/>
</dbReference>
<dbReference type="InterPro" id="IPR050091">
    <property type="entry name" value="PKS_NRPS_Biosynth_Enz"/>
</dbReference>
<protein>
    <submittedName>
        <fullName evidence="5">Malonyl CoA-acyl carrier protein transacylase</fullName>
    </submittedName>
</protein>
<dbReference type="Gene3D" id="1.10.1240.100">
    <property type="match status" value="1"/>
</dbReference>
<dbReference type="PANTHER" id="PTHR43775:SF37">
    <property type="entry name" value="SI:DKEY-61P9.11"/>
    <property type="match status" value="1"/>
</dbReference>
<evidence type="ECO:0000256" key="3">
    <source>
        <dbReference type="RuleBase" id="RU003694"/>
    </source>
</evidence>
<dbReference type="InterPro" id="IPR020841">
    <property type="entry name" value="PKS_Beta-ketoAc_synthase_dom"/>
</dbReference>
<sequence length="484" mass="51446">MFNIAPREAQIMDPQERLFLETTWHTLEDAGYPRAALAGERVGVFVGAMYSHYQLLGLENALRGRGPAPANFFASIANRVSFYFDFRGPSLALDTMCSSSLTALHLACASLSRGEVRYALVGGVNLMLHPSKFVFLSQARMSSSDGRCRAFAAGADGYVPGEGVGAVLLKPLADALRDDDRVLGLIRGTALNHGGRTSGYAVPSPRAQAELMREALRAAQVDPGTISYVEAHGTGTSLGDPIEVAALTQVFAAQAHERGACALGTVKSNIGHLEPAAGIAGLTKVLLQLRHRSLAPTLHAAEPNPAIDFETSPFVLQTRAGAWVPGHDAEGRRLPLRAAISSFGAGGANAHVIIEEAPPQPTPAQPAQTGALLFPFSATHEVQLRAQLVRQLEFLRRNPTLDAGAVAWTLQTGREALDERACVLAEDLPGLIAGLERALEAGTGTPSSVWRGRASNGSLFDADDADVAQLFRAWAERGRLAPFW</sequence>
<dbReference type="Pfam" id="PF16197">
    <property type="entry name" value="KAsynt_C_assoc"/>
    <property type="match status" value="1"/>
</dbReference>
<keyword evidence="3" id="KW-0808">Transferase</keyword>
<keyword evidence="1" id="KW-0596">Phosphopantetheine</keyword>
<reference evidence="5 6" key="1">
    <citation type="submission" date="2014-12" db="EMBL/GenBank/DDBJ databases">
        <title>Genome assembly of Enhygromyxa salina DSM 15201.</title>
        <authorList>
            <person name="Sharma G."/>
            <person name="Subramanian S."/>
        </authorList>
    </citation>
    <scope>NUCLEOTIDE SEQUENCE [LARGE SCALE GENOMIC DNA]</scope>
    <source>
        <strain evidence="5 6">DSM 15201</strain>
    </source>
</reference>
<dbReference type="Pfam" id="PF02801">
    <property type="entry name" value="Ketoacyl-synt_C"/>
    <property type="match status" value="1"/>
</dbReference>
<evidence type="ECO:0000313" key="6">
    <source>
        <dbReference type="Proteomes" id="UP000031599"/>
    </source>
</evidence>
<dbReference type="GO" id="GO:0071770">
    <property type="term" value="P:DIM/DIP cell wall layer assembly"/>
    <property type="evidence" value="ECO:0007669"/>
    <property type="project" value="TreeGrafter"/>
</dbReference>
<dbReference type="InterPro" id="IPR016039">
    <property type="entry name" value="Thiolase-like"/>
</dbReference>
<evidence type="ECO:0000256" key="2">
    <source>
        <dbReference type="ARBA" id="ARBA00022553"/>
    </source>
</evidence>
<dbReference type="GO" id="GO:0005737">
    <property type="term" value="C:cytoplasm"/>
    <property type="evidence" value="ECO:0007669"/>
    <property type="project" value="TreeGrafter"/>
</dbReference>